<dbReference type="EMBL" id="JABMIG020000088">
    <property type="protein sequence ID" value="KAL3793764.1"/>
    <property type="molecule type" value="Genomic_DNA"/>
</dbReference>
<dbReference type="AlphaFoldDB" id="A0ABD3Q023"/>
<accession>A0ABD3Q023</accession>
<evidence type="ECO:0000256" key="3">
    <source>
        <dbReference type="ARBA" id="ARBA00012590"/>
    </source>
</evidence>
<evidence type="ECO:0000256" key="9">
    <source>
        <dbReference type="ARBA" id="ARBA00023326"/>
    </source>
</evidence>
<comment type="catalytic activity">
    <reaction evidence="1">
        <text>Endohydrolysis of (1-&gt;4)-beta-D-xylosidic linkages in xylans.</text>
        <dbReference type="EC" id="3.2.1.8"/>
    </reaction>
</comment>
<dbReference type="InterPro" id="IPR001000">
    <property type="entry name" value="GH10_dom"/>
</dbReference>
<protein>
    <recommendedName>
        <fullName evidence="3">endo-1,4-beta-xylanase</fullName>
        <ecNumber evidence="3">3.2.1.8</ecNumber>
    </recommendedName>
</protein>
<evidence type="ECO:0000256" key="5">
    <source>
        <dbReference type="ARBA" id="ARBA00022729"/>
    </source>
</evidence>
<dbReference type="Gene3D" id="3.20.20.80">
    <property type="entry name" value="Glycosidases"/>
    <property type="match status" value="1"/>
</dbReference>
<dbReference type="PROSITE" id="PS51760">
    <property type="entry name" value="GH10_2"/>
    <property type="match status" value="1"/>
</dbReference>
<comment type="caution">
    <text evidence="12">The sequence shown here is derived from an EMBL/GenBank/DDBJ whole genome shotgun (WGS) entry which is preliminary data.</text>
</comment>
<reference evidence="12 13" key="1">
    <citation type="journal article" date="2020" name="G3 (Bethesda)">
        <title>Improved Reference Genome for Cyclotella cryptica CCMP332, a Model for Cell Wall Morphogenesis, Salinity Adaptation, and Lipid Production in Diatoms (Bacillariophyta).</title>
        <authorList>
            <person name="Roberts W.R."/>
            <person name="Downey K.M."/>
            <person name="Ruck E.C."/>
            <person name="Traller J.C."/>
            <person name="Alverson A.J."/>
        </authorList>
    </citation>
    <scope>NUCLEOTIDE SEQUENCE [LARGE SCALE GENOMIC DNA]</scope>
    <source>
        <strain evidence="12 13">CCMP332</strain>
    </source>
</reference>
<dbReference type="GO" id="GO:0031176">
    <property type="term" value="F:endo-1,4-beta-xylanase activity"/>
    <property type="evidence" value="ECO:0007669"/>
    <property type="project" value="UniProtKB-EC"/>
</dbReference>
<keyword evidence="6" id="KW-0378">Hydrolase</keyword>
<evidence type="ECO:0000256" key="2">
    <source>
        <dbReference type="ARBA" id="ARBA00007495"/>
    </source>
</evidence>
<dbReference type="Pfam" id="PF00331">
    <property type="entry name" value="Glyco_hydro_10"/>
    <property type="match status" value="2"/>
</dbReference>
<feature type="region of interest" description="Disordered" evidence="10">
    <location>
        <begin position="509"/>
        <end position="535"/>
    </location>
</feature>
<evidence type="ECO:0000256" key="1">
    <source>
        <dbReference type="ARBA" id="ARBA00000681"/>
    </source>
</evidence>
<organism evidence="12 13">
    <name type="scientific">Cyclotella cryptica</name>
    <dbReference type="NCBI Taxonomy" id="29204"/>
    <lineage>
        <taxon>Eukaryota</taxon>
        <taxon>Sar</taxon>
        <taxon>Stramenopiles</taxon>
        <taxon>Ochrophyta</taxon>
        <taxon>Bacillariophyta</taxon>
        <taxon>Coscinodiscophyceae</taxon>
        <taxon>Thalassiosirophycidae</taxon>
        <taxon>Stephanodiscales</taxon>
        <taxon>Stephanodiscaceae</taxon>
        <taxon>Cyclotella</taxon>
    </lineage>
</organism>
<sequence length="535" mass="59631">MTIPPRPTLLNRQIVTRPIRVATSSSSHDSCLAYRTSELQYHCSARSSIRGSVGSGNTIMIDSVNNAGPTLREIAKKCCKKVYIGAAVLPKPLFVLDYDDEPDDESGGAGEESMKGRPKINCATVSTVEPDDPVAQSYLTRYAHVLATEFNSVVIEHHLKWAPLCYSIPGPIHQSAPPTTRLGRYDFHHVDTMVDFALQHNMHIKGHVLVWHVTSPPFLEEMSGDQVRECVRRHIHTTMGYFRGRIHMWDVVNESLASDGSLVENVFYRKMGPNYIEECFRMAHEADPEAFLIYNDNKVEGCGIGWEDGSGTSMSQDSDAASKAAPNQAKADGFYNLLKDLVRKGVPVHGAGMQAHFNAGGVKHQRPPTPAMVKRQIRRIGELALKVNISEMDVRVSKLPNADLEIRNTAQTQIFRDILSAALSEPAFEGIWLWGFTDRHTWVNNFYYDDAPLIFDEKYQRKPSYFGIQEALHTLCPGGCVGKMTGGVTQKCYLEGDCDTNGVVWGSDWIHPEPENAVNENDTTKEGQPDWLQPS</sequence>
<keyword evidence="4" id="KW-0858">Xylan degradation</keyword>
<dbReference type="EC" id="3.2.1.8" evidence="3"/>
<keyword evidence="8" id="KW-0326">Glycosidase</keyword>
<dbReference type="PANTHER" id="PTHR31490">
    <property type="entry name" value="GLYCOSYL HYDROLASE"/>
    <property type="match status" value="1"/>
</dbReference>
<dbReference type="InterPro" id="IPR017853">
    <property type="entry name" value="GH"/>
</dbReference>
<evidence type="ECO:0000259" key="11">
    <source>
        <dbReference type="PROSITE" id="PS51760"/>
    </source>
</evidence>
<dbReference type="GO" id="GO:0045493">
    <property type="term" value="P:xylan catabolic process"/>
    <property type="evidence" value="ECO:0007669"/>
    <property type="project" value="UniProtKB-KW"/>
</dbReference>
<comment type="similarity">
    <text evidence="2">Belongs to the glycosyl hydrolase 10 (cellulase F) family.</text>
</comment>
<evidence type="ECO:0000256" key="8">
    <source>
        <dbReference type="ARBA" id="ARBA00023295"/>
    </source>
</evidence>
<dbReference type="PANTHER" id="PTHR31490:SF88">
    <property type="entry name" value="BETA-XYLANASE"/>
    <property type="match status" value="1"/>
</dbReference>
<dbReference type="InterPro" id="IPR044846">
    <property type="entry name" value="GH10"/>
</dbReference>
<evidence type="ECO:0000313" key="12">
    <source>
        <dbReference type="EMBL" id="KAL3793764.1"/>
    </source>
</evidence>
<keyword evidence="13" id="KW-1185">Reference proteome</keyword>
<proteinExistence type="inferred from homology"/>
<keyword evidence="9" id="KW-0624">Polysaccharide degradation</keyword>
<dbReference type="SUPFAM" id="SSF51445">
    <property type="entry name" value="(Trans)glycosidases"/>
    <property type="match status" value="1"/>
</dbReference>
<evidence type="ECO:0000256" key="4">
    <source>
        <dbReference type="ARBA" id="ARBA00022651"/>
    </source>
</evidence>
<evidence type="ECO:0000256" key="10">
    <source>
        <dbReference type="SAM" id="MobiDB-lite"/>
    </source>
</evidence>
<evidence type="ECO:0000256" key="6">
    <source>
        <dbReference type="ARBA" id="ARBA00022801"/>
    </source>
</evidence>
<feature type="domain" description="GH10" evidence="11">
    <location>
        <begin position="133"/>
        <end position="471"/>
    </location>
</feature>
<dbReference type="Proteomes" id="UP001516023">
    <property type="component" value="Unassembled WGS sequence"/>
</dbReference>
<name>A0ABD3Q023_9STRA</name>
<evidence type="ECO:0000256" key="7">
    <source>
        <dbReference type="ARBA" id="ARBA00023277"/>
    </source>
</evidence>
<dbReference type="SMART" id="SM00633">
    <property type="entry name" value="Glyco_10"/>
    <property type="match status" value="1"/>
</dbReference>
<evidence type="ECO:0000313" key="13">
    <source>
        <dbReference type="Proteomes" id="UP001516023"/>
    </source>
</evidence>
<keyword evidence="7" id="KW-0119">Carbohydrate metabolism</keyword>
<dbReference type="PRINTS" id="PR00134">
    <property type="entry name" value="GLHYDRLASE10"/>
</dbReference>
<gene>
    <name evidence="12" type="ORF">HJC23_013326</name>
</gene>
<keyword evidence="5" id="KW-0732">Signal</keyword>